<keyword evidence="1" id="KW-0472">Membrane</keyword>
<organism evidence="2 3">
    <name type="scientific">Actinopolyspora saharensis</name>
    <dbReference type="NCBI Taxonomy" id="995062"/>
    <lineage>
        <taxon>Bacteria</taxon>
        <taxon>Bacillati</taxon>
        <taxon>Actinomycetota</taxon>
        <taxon>Actinomycetes</taxon>
        <taxon>Actinopolysporales</taxon>
        <taxon>Actinopolysporaceae</taxon>
        <taxon>Actinopolyspora</taxon>
    </lineage>
</organism>
<feature type="transmembrane region" description="Helical" evidence="1">
    <location>
        <begin position="54"/>
        <end position="76"/>
    </location>
</feature>
<sequence length="93" mass="9422">MTGLRRILLGEAMRTGLLAGALGSVLGIGGALLLRGPLEGVLGLEVQLTGMFPSPLWIAALVLTPPVGSALGAFLGGRVALRRGPRPAARGWA</sequence>
<keyword evidence="3" id="KW-1185">Reference proteome</keyword>
<dbReference type="RefSeq" id="WP_245695810.1">
    <property type="nucleotide sequence ID" value="NZ_FNKO01000002.1"/>
</dbReference>
<dbReference type="STRING" id="995062.SAMN04489718_2758"/>
<gene>
    <name evidence="2" type="ORF">SAMN04489718_2758</name>
</gene>
<dbReference type="AlphaFoldDB" id="A0A1H1EZ53"/>
<dbReference type="EMBL" id="FNKO01000002">
    <property type="protein sequence ID" value="SDQ94045.1"/>
    <property type="molecule type" value="Genomic_DNA"/>
</dbReference>
<reference evidence="3" key="1">
    <citation type="submission" date="2016-10" db="EMBL/GenBank/DDBJ databases">
        <authorList>
            <person name="Varghese N."/>
            <person name="Submissions S."/>
        </authorList>
    </citation>
    <scope>NUCLEOTIDE SEQUENCE [LARGE SCALE GENOMIC DNA]</scope>
    <source>
        <strain evidence="3">DSM 45459</strain>
    </source>
</reference>
<name>A0A1H1EZ53_9ACTN</name>
<keyword evidence="1" id="KW-0812">Transmembrane</keyword>
<dbReference type="Proteomes" id="UP000199301">
    <property type="component" value="Unassembled WGS sequence"/>
</dbReference>
<evidence type="ECO:0000256" key="1">
    <source>
        <dbReference type="SAM" id="Phobius"/>
    </source>
</evidence>
<proteinExistence type="predicted"/>
<feature type="transmembrane region" description="Helical" evidence="1">
    <location>
        <begin position="12"/>
        <end position="34"/>
    </location>
</feature>
<accession>A0A1H1EZ53</accession>
<keyword evidence="1" id="KW-1133">Transmembrane helix</keyword>
<protein>
    <recommendedName>
        <fullName evidence="4">FtsX-like permease family protein</fullName>
    </recommendedName>
</protein>
<evidence type="ECO:0000313" key="2">
    <source>
        <dbReference type="EMBL" id="SDQ94045.1"/>
    </source>
</evidence>
<evidence type="ECO:0000313" key="3">
    <source>
        <dbReference type="Proteomes" id="UP000199301"/>
    </source>
</evidence>
<evidence type="ECO:0008006" key="4">
    <source>
        <dbReference type="Google" id="ProtNLM"/>
    </source>
</evidence>